<feature type="compositionally biased region" description="Basic and acidic residues" evidence="1">
    <location>
        <begin position="64"/>
        <end position="78"/>
    </location>
</feature>
<protein>
    <submittedName>
        <fullName evidence="2">Uncharacterized protein</fullName>
    </submittedName>
</protein>
<feature type="compositionally biased region" description="Basic residues" evidence="1">
    <location>
        <begin position="39"/>
        <end position="48"/>
    </location>
</feature>
<evidence type="ECO:0000313" key="2">
    <source>
        <dbReference type="EMBL" id="PTL58162.1"/>
    </source>
</evidence>
<accession>A0A2T4UFY7</accession>
<reference evidence="2 3" key="1">
    <citation type="submission" date="2018-03" db="EMBL/GenBank/DDBJ databases">
        <title>Aquarubrobacter algicola gen. nov., sp. nov., a novel actinobacterium isolated from shallow eutrophic lake during the end of cyanobacterial harmful algal blooms.</title>
        <authorList>
            <person name="Chun S.J."/>
        </authorList>
    </citation>
    <scope>NUCLEOTIDE SEQUENCE [LARGE SCALE GENOMIC DNA]</scope>
    <source>
        <strain evidence="2 3">Seoho-28</strain>
    </source>
</reference>
<comment type="caution">
    <text evidence="2">The sequence shown here is derived from an EMBL/GenBank/DDBJ whole genome shotgun (WGS) entry which is preliminary data.</text>
</comment>
<organism evidence="2 3">
    <name type="scientific">Paraconexibacter algicola</name>
    <dbReference type="NCBI Taxonomy" id="2133960"/>
    <lineage>
        <taxon>Bacteria</taxon>
        <taxon>Bacillati</taxon>
        <taxon>Actinomycetota</taxon>
        <taxon>Thermoleophilia</taxon>
        <taxon>Solirubrobacterales</taxon>
        <taxon>Paraconexibacteraceae</taxon>
        <taxon>Paraconexibacter</taxon>
    </lineage>
</organism>
<gene>
    <name evidence="2" type="ORF">C7Y72_00100</name>
</gene>
<dbReference type="AlphaFoldDB" id="A0A2T4UFY7"/>
<evidence type="ECO:0000256" key="1">
    <source>
        <dbReference type="SAM" id="MobiDB-lite"/>
    </source>
</evidence>
<name>A0A2T4UFY7_9ACTN</name>
<sequence>MDTPSTTTPQDKQITVDVPADRVPEFYAFYARFLAGRPRPGRRGRGHRGGPQGHRCGHPHHDRHGADARDARPRPAQA</sequence>
<dbReference type="RefSeq" id="WP_107566600.1">
    <property type="nucleotide sequence ID" value="NZ_PYYB01000001.1"/>
</dbReference>
<dbReference type="Proteomes" id="UP000240739">
    <property type="component" value="Unassembled WGS sequence"/>
</dbReference>
<proteinExistence type="predicted"/>
<dbReference type="EMBL" id="PYYB01000001">
    <property type="protein sequence ID" value="PTL58162.1"/>
    <property type="molecule type" value="Genomic_DNA"/>
</dbReference>
<evidence type="ECO:0000313" key="3">
    <source>
        <dbReference type="Proteomes" id="UP000240739"/>
    </source>
</evidence>
<keyword evidence="3" id="KW-1185">Reference proteome</keyword>
<feature type="region of interest" description="Disordered" evidence="1">
    <location>
        <begin position="37"/>
        <end position="78"/>
    </location>
</feature>